<keyword evidence="3" id="KW-1185">Reference proteome</keyword>
<proteinExistence type="predicted"/>
<accession>A0A182F2E7</accession>
<protein>
    <submittedName>
        <fullName evidence="2">Uncharacterized protein</fullName>
    </submittedName>
</protein>
<dbReference type="AlphaFoldDB" id="A0A182F2E7"/>
<reference evidence="2" key="2">
    <citation type="submission" date="2022-08" db="UniProtKB">
        <authorList>
            <consortium name="EnsemblMetazoa"/>
        </authorList>
    </citation>
    <scope>IDENTIFICATION</scope>
    <source>
        <strain evidence="2">STECLA/ALBI9_A</strain>
    </source>
</reference>
<dbReference type="EnsemblMetazoa" id="AALB000628-RA">
    <property type="protein sequence ID" value="AALB000628-PA"/>
    <property type="gene ID" value="AALB000628"/>
</dbReference>
<dbReference type="STRING" id="7167.A0A182F2E7"/>
<reference evidence="2 3" key="1">
    <citation type="journal article" date="2017" name="G3 (Bethesda)">
        <title>The Physical Genome Mapping of Anopheles albimanus Corrected Scaffold Misassemblies and Identified Interarm Rearrangements in Genus Anopheles.</title>
        <authorList>
            <person name="Artemov G.N."/>
            <person name="Peery A.N."/>
            <person name="Jiang X."/>
            <person name="Tu Z."/>
            <person name="Stegniy V.N."/>
            <person name="Sharakhova M.V."/>
            <person name="Sharakhov I.V."/>
        </authorList>
    </citation>
    <scope>NUCLEOTIDE SEQUENCE [LARGE SCALE GENOMIC DNA]</scope>
    <source>
        <strain evidence="2 3">ALBI9_A</strain>
    </source>
</reference>
<dbReference type="VEuPathDB" id="VectorBase:AALB000628"/>
<evidence type="ECO:0000313" key="3">
    <source>
        <dbReference type="Proteomes" id="UP000069272"/>
    </source>
</evidence>
<feature type="compositionally biased region" description="Low complexity" evidence="1">
    <location>
        <begin position="56"/>
        <end position="73"/>
    </location>
</feature>
<dbReference type="Proteomes" id="UP000069272">
    <property type="component" value="Chromosome 2L"/>
</dbReference>
<organism evidence="2 3">
    <name type="scientific">Anopheles albimanus</name>
    <name type="common">New world malaria mosquito</name>
    <dbReference type="NCBI Taxonomy" id="7167"/>
    <lineage>
        <taxon>Eukaryota</taxon>
        <taxon>Metazoa</taxon>
        <taxon>Ecdysozoa</taxon>
        <taxon>Arthropoda</taxon>
        <taxon>Hexapoda</taxon>
        <taxon>Insecta</taxon>
        <taxon>Pterygota</taxon>
        <taxon>Neoptera</taxon>
        <taxon>Endopterygota</taxon>
        <taxon>Diptera</taxon>
        <taxon>Nematocera</taxon>
        <taxon>Culicoidea</taxon>
        <taxon>Culicidae</taxon>
        <taxon>Anophelinae</taxon>
        <taxon>Anopheles</taxon>
    </lineage>
</organism>
<name>A0A182F2E7_ANOAL</name>
<evidence type="ECO:0000313" key="2">
    <source>
        <dbReference type="EnsemblMetazoa" id="AALB000628-PA"/>
    </source>
</evidence>
<sequence>MEYTIRGATRKVSKRGYLFVAPDWDFSNPLYRTKSLEQLVVIVVFGAAPPTRRRFPGSSSSSSSSNRSTSGTPVFDLRAELERTLADGSYGIRELWLWLSIDLAVHRSTRTPEDMADAVRSVGSH</sequence>
<evidence type="ECO:0000256" key="1">
    <source>
        <dbReference type="SAM" id="MobiDB-lite"/>
    </source>
</evidence>
<feature type="region of interest" description="Disordered" evidence="1">
    <location>
        <begin position="50"/>
        <end position="73"/>
    </location>
</feature>